<proteinExistence type="predicted"/>
<evidence type="ECO:0000313" key="2">
    <source>
        <dbReference type="Proteomes" id="UP000831775"/>
    </source>
</evidence>
<evidence type="ECO:0000313" key="1">
    <source>
        <dbReference type="EMBL" id="UOQ60062.1"/>
    </source>
</evidence>
<dbReference type="EMBL" id="CP095043">
    <property type="protein sequence ID" value="UOQ60062.1"/>
    <property type="molecule type" value="Genomic_DNA"/>
</dbReference>
<sequence>MVEKRDLSDFIQPEFPVDIGEAGAVTFRRDGREYRLSREREGLWVIAELGDPESDFRLEISNVTALYIDVAGRGHSGPMQSFATTRTELFTKLF</sequence>
<gene>
    <name evidence="1" type="ORF">MUN76_13615</name>
</gene>
<protein>
    <submittedName>
        <fullName evidence="1">Uncharacterized protein</fullName>
    </submittedName>
</protein>
<dbReference type="RefSeq" id="WP_244685401.1">
    <property type="nucleotide sequence ID" value="NZ_CP095043.1"/>
</dbReference>
<organism evidence="1 2">
    <name type="scientific">Leucobacter rhizosphaerae</name>
    <dbReference type="NCBI Taxonomy" id="2932245"/>
    <lineage>
        <taxon>Bacteria</taxon>
        <taxon>Bacillati</taxon>
        <taxon>Actinomycetota</taxon>
        <taxon>Actinomycetes</taxon>
        <taxon>Micrococcales</taxon>
        <taxon>Microbacteriaceae</taxon>
        <taxon>Leucobacter</taxon>
    </lineage>
</organism>
<name>A0ABY4FUW6_9MICO</name>
<keyword evidence="2" id="KW-1185">Reference proteome</keyword>
<reference evidence="1 2" key="1">
    <citation type="submission" date="2022-04" db="EMBL/GenBank/DDBJ databases">
        <title>Leucobacter sp. isolated from rhizosphere of onion.</title>
        <authorList>
            <person name="Won M."/>
            <person name="Lee C.-M."/>
            <person name="Woen H.-Y."/>
            <person name="Kwon S.-W."/>
        </authorList>
    </citation>
    <scope>NUCLEOTIDE SEQUENCE [LARGE SCALE GENOMIC DNA]</scope>
    <source>
        <strain evidence="1 2">H25R-14</strain>
    </source>
</reference>
<dbReference type="Proteomes" id="UP000831775">
    <property type="component" value="Chromosome"/>
</dbReference>
<accession>A0ABY4FUW6</accession>